<proteinExistence type="predicted"/>
<dbReference type="EMBL" id="MU003711">
    <property type="protein sequence ID" value="KAF2804954.1"/>
    <property type="molecule type" value="Genomic_DNA"/>
</dbReference>
<organism evidence="2">
    <name type="scientific">Mytilinidion resinicola</name>
    <dbReference type="NCBI Taxonomy" id="574789"/>
    <lineage>
        <taxon>Eukaryota</taxon>
        <taxon>Fungi</taxon>
        <taxon>Dikarya</taxon>
        <taxon>Ascomycota</taxon>
        <taxon>Pezizomycotina</taxon>
        <taxon>Dothideomycetes</taxon>
        <taxon>Pleosporomycetidae</taxon>
        <taxon>Mytilinidiales</taxon>
        <taxon>Mytilinidiaceae</taxon>
        <taxon>Mytilinidion</taxon>
    </lineage>
</organism>
<name>A0A6A6YAC6_9PEZI</name>
<reference evidence="2 4" key="1">
    <citation type="journal article" date="2020" name="Stud. Mycol.">
        <title>101 Dothideomycetes genomes: a test case for predicting lifestyles and emergence of pathogens.</title>
        <authorList>
            <person name="Haridas S."/>
            <person name="Albert R."/>
            <person name="Binder M."/>
            <person name="Bloem J."/>
            <person name="Labutti K."/>
            <person name="Salamov A."/>
            <person name="Andreopoulos B."/>
            <person name="Baker S."/>
            <person name="Barry K."/>
            <person name="Bills G."/>
            <person name="Bluhm B."/>
            <person name="Cannon C."/>
            <person name="Castanera R."/>
            <person name="Culley D."/>
            <person name="Daum C."/>
            <person name="Ezra D."/>
            <person name="Gonzalez J."/>
            <person name="Henrissat B."/>
            <person name="Kuo A."/>
            <person name="Liang C."/>
            <person name="Lipzen A."/>
            <person name="Lutzoni F."/>
            <person name="Magnuson J."/>
            <person name="Mondo S."/>
            <person name="Nolan M."/>
            <person name="Ohm R."/>
            <person name="Pangilinan J."/>
            <person name="Park H.-J."/>
            <person name="Ramirez L."/>
            <person name="Alfaro M."/>
            <person name="Sun H."/>
            <person name="Tritt A."/>
            <person name="Yoshinaga Y."/>
            <person name="Zwiers L.-H."/>
            <person name="Turgeon B."/>
            <person name="Goodwin S."/>
            <person name="Spatafora J."/>
            <person name="Crous P."/>
            <person name="Grigoriev I."/>
        </authorList>
    </citation>
    <scope>NUCLEOTIDE SEQUENCE</scope>
    <source>
        <strain evidence="2 4">CBS 304.34</strain>
    </source>
</reference>
<accession>A0A6A6YAC6</accession>
<keyword evidence="3" id="KW-1185">Reference proteome</keyword>
<dbReference type="Proteomes" id="UP000504636">
    <property type="component" value="Unplaced"/>
</dbReference>
<evidence type="ECO:0000313" key="2">
    <source>
        <dbReference type="EMBL" id="KAF2804954.1"/>
    </source>
</evidence>
<sequence>MSVGIKDYVVSRRYTYKPDFILKGFISPYIYPLHSILFVDYIIAARSFTTYSPPSTSPYLKNPCNPQTASRTLISRPSSPSSRSNAPTTPTVAAGLRQRRPRPSTVPPFEQELSQFEG</sequence>
<gene>
    <name evidence="2 4" type="ORF">BDZ99DRAFT_467177</name>
</gene>
<dbReference type="GeneID" id="54461856"/>
<feature type="compositionally biased region" description="Low complexity" evidence="1">
    <location>
        <begin position="70"/>
        <end position="91"/>
    </location>
</feature>
<dbReference type="AlphaFoldDB" id="A0A6A6YAC6"/>
<reference evidence="4" key="3">
    <citation type="submission" date="2025-04" db="UniProtKB">
        <authorList>
            <consortium name="RefSeq"/>
        </authorList>
    </citation>
    <scope>IDENTIFICATION</scope>
    <source>
        <strain evidence="4">CBS 304.34</strain>
    </source>
</reference>
<reference evidence="4" key="2">
    <citation type="submission" date="2020-04" db="EMBL/GenBank/DDBJ databases">
        <authorList>
            <consortium name="NCBI Genome Project"/>
        </authorList>
    </citation>
    <scope>NUCLEOTIDE SEQUENCE</scope>
    <source>
        <strain evidence="4">CBS 304.34</strain>
    </source>
</reference>
<evidence type="ECO:0000256" key="1">
    <source>
        <dbReference type="SAM" id="MobiDB-lite"/>
    </source>
</evidence>
<protein>
    <submittedName>
        <fullName evidence="2 4">Uncharacterized protein</fullName>
    </submittedName>
</protein>
<dbReference type="RefSeq" id="XP_033571918.1">
    <property type="nucleotide sequence ID" value="XM_033720963.1"/>
</dbReference>
<evidence type="ECO:0000313" key="4">
    <source>
        <dbReference type="RefSeq" id="XP_033571918.1"/>
    </source>
</evidence>
<feature type="region of interest" description="Disordered" evidence="1">
    <location>
        <begin position="52"/>
        <end position="118"/>
    </location>
</feature>
<evidence type="ECO:0000313" key="3">
    <source>
        <dbReference type="Proteomes" id="UP000504636"/>
    </source>
</evidence>